<dbReference type="GO" id="GO:0003824">
    <property type="term" value="F:catalytic activity"/>
    <property type="evidence" value="ECO:0007669"/>
    <property type="project" value="InterPro"/>
</dbReference>
<reference evidence="2" key="1">
    <citation type="journal article" date="2011" name="Genome Biol.">
        <title>Comparative genomics of the social amoebae Dictyostelium discoideum and Dictyostelium purpureum.</title>
        <authorList>
            <consortium name="US DOE Joint Genome Institute (JGI-PGF)"/>
            <person name="Sucgang R."/>
            <person name="Kuo A."/>
            <person name="Tian X."/>
            <person name="Salerno W."/>
            <person name="Parikh A."/>
            <person name="Feasley C.L."/>
            <person name="Dalin E."/>
            <person name="Tu H."/>
            <person name="Huang E."/>
            <person name="Barry K."/>
            <person name="Lindquist E."/>
            <person name="Shapiro H."/>
            <person name="Bruce D."/>
            <person name="Schmutz J."/>
            <person name="Salamov A."/>
            <person name="Fey P."/>
            <person name="Gaudet P."/>
            <person name="Anjard C."/>
            <person name="Babu M.M."/>
            <person name="Basu S."/>
            <person name="Bushmanova Y."/>
            <person name="van der Wel H."/>
            <person name="Katoh-Kurasawa M."/>
            <person name="Dinh C."/>
            <person name="Coutinho P.M."/>
            <person name="Saito T."/>
            <person name="Elias M."/>
            <person name="Schaap P."/>
            <person name="Kay R.R."/>
            <person name="Henrissat B."/>
            <person name="Eichinger L."/>
            <person name="Rivero F."/>
            <person name="Putnam N.H."/>
            <person name="West C.M."/>
            <person name="Loomis W.F."/>
            <person name="Chisholm R.L."/>
            <person name="Shaulsky G."/>
            <person name="Strassmann J.E."/>
            <person name="Queller D.C."/>
            <person name="Kuspa A."/>
            <person name="Grigoriev I.V."/>
        </authorList>
    </citation>
    <scope>NUCLEOTIDE SEQUENCE [LARGE SCALE GENOMIC DNA]</scope>
    <source>
        <strain evidence="2">QSDP1</strain>
    </source>
</reference>
<proteinExistence type="predicted"/>
<dbReference type="Gene3D" id="3.40.50.1580">
    <property type="entry name" value="Nucleoside phosphorylase domain"/>
    <property type="match status" value="1"/>
</dbReference>
<dbReference type="AlphaFoldDB" id="F0ZWJ3"/>
<organism evidence="1 2">
    <name type="scientific">Dictyostelium purpureum</name>
    <name type="common">Slime mold</name>
    <dbReference type="NCBI Taxonomy" id="5786"/>
    <lineage>
        <taxon>Eukaryota</taxon>
        <taxon>Amoebozoa</taxon>
        <taxon>Evosea</taxon>
        <taxon>Eumycetozoa</taxon>
        <taxon>Dictyostelia</taxon>
        <taxon>Dictyosteliales</taxon>
        <taxon>Dictyosteliaceae</taxon>
        <taxon>Dictyostelium</taxon>
    </lineage>
</organism>
<accession>F0ZWJ3</accession>
<evidence type="ECO:0000313" key="1">
    <source>
        <dbReference type="EMBL" id="EGC31685.1"/>
    </source>
</evidence>
<evidence type="ECO:0000313" key="2">
    <source>
        <dbReference type="Proteomes" id="UP000001064"/>
    </source>
</evidence>
<dbReference type="KEGG" id="dpp:DICPUDRAFT_156425"/>
<dbReference type="EMBL" id="GL871237">
    <property type="protein sequence ID" value="EGC31685.1"/>
    <property type="molecule type" value="Genomic_DNA"/>
</dbReference>
<name>F0ZWJ3_DICPU</name>
<gene>
    <name evidence="1" type="ORF">DICPUDRAFT_156425</name>
</gene>
<dbReference type="GeneID" id="10505540"/>
<dbReference type="VEuPathDB" id="AmoebaDB:DICPUDRAFT_156425"/>
<sequence length="414" mass="48500">MNICFVFPKTFEVFKFFEFLNNDKNIVYKDVLQIDSSIELNSLLIIKKKTLDPSNSQTDKGNNNEKALFETSGISNSEISQGNNNEKTFLKTPDISNSETHKVNNSEMYYPFPVYDIKYHNYYHFTFLVIDESDINFRKILQAKWEKVSETNNNHHVLARPTLLLMGSCGSPNKVDFQKFFIIENAHKYDRGELREDRVFVSRSTKVLKNAHSLEIFTLNRLKNSVGAKKDILTTNFINQAKIDDEENYKDCLLDMETWDFYDICEYLKKKGLIGGYGSIRFVTDLAFNPSEEVLNKKKVIETLSQFGNDIPIFEFYQKLYDQIDHSGILKSMGGNNFRDSSTQKKLIRRNSQYNFSFIFDFLLPCYQHGCHHRTDTKDSFKSYYEHYKTIAENKDKVPKICYRSNVTVIFIYI</sequence>
<protein>
    <submittedName>
        <fullName evidence="1">Uncharacterized protein</fullName>
    </submittedName>
</protein>
<keyword evidence="2" id="KW-1185">Reference proteome</keyword>
<dbReference type="GO" id="GO:0009116">
    <property type="term" value="P:nucleoside metabolic process"/>
    <property type="evidence" value="ECO:0007669"/>
    <property type="project" value="InterPro"/>
</dbReference>
<dbReference type="InParanoid" id="F0ZWJ3"/>
<dbReference type="RefSeq" id="XP_003291783.1">
    <property type="nucleotide sequence ID" value="XM_003291735.1"/>
</dbReference>
<dbReference type="InterPro" id="IPR035994">
    <property type="entry name" value="Nucleoside_phosphorylase_sf"/>
</dbReference>
<dbReference type="Proteomes" id="UP000001064">
    <property type="component" value="Unassembled WGS sequence"/>
</dbReference>